<sequence>MNEAIYRCSTGEYVSETQIWERFEDGSWTPYCWDDENGTEWVKTPSGRSLKLVPVASGMLPVGTSVVSRGQGVAVEAKLPSRR</sequence>
<evidence type="ECO:0000313" key="1">
    <source>
        <dbReference type="EMBL" id="MWG36298.1"/>
    </source>
</evidence>
<dbReference type="Proteomes" id="UP000451471">
    <property type="component" value="Unassembled WGS sequence"/>
</dbReference>
<gene>
    <name evidence="1" type="ORF">GQS65_17715</name>
</gene>
<keyword evidence="2" id="KW-1185">Reference proteome</keyword>
<protein>
    <submittedName>
        <fullName evidence="1">Uncharacterized protein</fullName>
    </submittedName>
</protein>
<reference evidence="1 2" key="1">
    <citation type="submission" date="2019-12" db="EMBL/GenBank/DDBJ databases">
        <title>Halocatena pleomorpha gen. nov. sp. nov., an extremely halophilic archaeon of family Halobacteriaceae isolated from saltpan soil.</title>
        <authorList>
            <person name="Pal Y."/>
            <person name="Verma A."/>
            <person name="Krishnamurthi S."/>
            <person name="Kumar P."/>
        </authorList>
    </citation>
    <scope>NUCLEOTIDE SEQUENCE [LARGE SCALE GENOMIC DNA]</scope>
    <source>
        <strain evidence="1 2">JCM 16495</strain>
    </source>
</reference>
<accession>A0A6B0GX12</accession>
<comment type="caution">
    <text evidence="1">The sequence shown here is derived from an EMBL/GenBank/DDBJ whole genome shotgun (WGS) entry which is preliminary data.</text>
</comment>
<dbReference type="RefSeq" id="WP_158205959.1">
    <property type="nucleotide sequence ID" value="NZ_WSZK01000034.1"/>
</dbReference>
<proteinExistence type="predicted"/>
<name>A0A6B0GX12_9EURY</name>
<dbReference type="AlphaFoldDB" id="A0A6B0GX12"/>
<evidence type="ECO:0000313" key="2">
    <source>
        <dbReference type="Proteomes" id="UP000451471"/>
    </source>
</evidence>
<dbReference type="OrthoDB" id="269805at2157"/>
<dbReference type="EMBL" id="WSZK01000034">
    <property type="protein sequence ID" value="MWG36298.1"/>
    <property type="molecule type" value="Genomic_DNA"/>
</dbReference>
<organism evidence="1 2">
    <name type="scientific">Halomarina oriensis</name>
    <dbReference type="NCBI Taxonomy" id="671145"/>
    <lineage>
        <taxon>Archaea</taxon>
        <taxon>Methanobacteriati</taxon>
        <taxon>Methanobacteriota</taxon>
        <taxon>Stenosarchaea group</taxon>
        <taxon>Halobacteria</taxon>
        <taxon>Halobacteriales</taxon>
        <taxon>Natronomonadaceae</taxon>
        <taxon>Halomarina</taxon>
    </lineage>
</organism>